<evidence type="ECO:0000256" key="1">
    <source>
        <dbReference type="ARBA" id="ARBA00004651"/>
    </source>
</evidence>
<keyword evidence="3" id="KW-0813">Transport</keyword>
<sequence length="234" mass="24797">MTDSTLDWRQGVHDSMPVFAGYLSIGLAFGIVAAAANFSVWQIFLLSTIVYSGAAQFIIVAMLVAGGDATTILPIIALVSMRMFLQSLSAMTVFKGISLWQGLAIGSLITDESYGVLMLAHAQGKPVNFSWMNGVNLSAVAVWALSSVLGGLLGDAISDPTTFGLDFSLTAMFAGLWVLSLKADIRTKKAKFSVVIGEIGVTAMSFIGLSYVFESSIAVLVATVMGALFAHYFR</sequence>
<keyword evidence="9" id="KW-1185">Reference proteome</keyword>
<dbReference type="PANTHER" id="PTHR34979">
    <property type="entry name" value="INNER MEMBRANE PROTEIN YGAZ"/>
    <property type="match status" value="1"/>
</dbReference>
<accession>A0A288Q7U8</accession>
<gene>
    <name evidence="8" type="ORF">DFP99_1093</name>
</gene>
<dbReference type="GO" id="GO:0005886">
    <property type="term" value="C:plasma membrane"/>
    <property type="evidence" value="ECO:0007669"/>
    <property type="project" value="UniProtKB-SubCell"/>
</dbReference>
<dbReference type="GeneID" id="94546777"/>
<organism evidence="8 9">
    <name type="scientific">Weissella soli</name>
    <dbReference type="NCBI Taxonomy" id="155866"/>
    <lineage>
        <taxon>Bacteria</taxon>
        <taxon>Bacillati</taxon>
        <taxon>Bacillota</taxon>
        <taxon>Bacilli</taxon>
        <taxon>Lactobacillales</taxon>
        <taxon>Lactobacillaceae</taxon>
        <taxon>Weissella</taxon>
    </lineage>
</organism>
<dbReference type="AlphaFoldDB" id="A0A288Q7U8"/>
<evidence type="ECO:0000256" key="4">
    <source>
        <dbReference type="ARBA" id="ARBA00022475"/>
    </source>
</evidence>
<dbReference type="Pfam" id="PF03591">
    <property type="entry name" value="AzlC"/>
    <property type="match status" value="1"/>
</dbReference>
<evidence type="ECO:0000313" key="8">
    <source>
        <dbReference type="EMBL" id="RDL06704.1"/>
    </source>
</evidence>
<comment type="similarity">
    <text evidence="2">Belongs to the AzlC family.</text>
</comment>
<proteinExistence type="inferred from homology"/>
<evidence type="ECO:0000256" key="3">
    <source>
        <dbReference type="ARBA" id="ARBA00022448"/>
    </source>
</evidence>
<comment type="subcellular location">
    <subcellularLocation>
        <location evidence="1">Cell membrane</location>
        <topology evidence="1">Multi-pass membrane protein</topology>
    </subcellularLocation>
</comment>
<keyword evidence="7" id="KW-0472">Membrane</keyword>
<evidence type="ECO:0000256" key="7">
    <source>
        <dbReference type="ARBA" id="ARBA00023136"/>
    </source>
</evidence>
<keyword evidence="6" id="KW-1133">Transmembrane helix</keyword>
<dbReference type="GO" id="GO:1903785">
    <property type="term" value="P:L-valine transmembrane transport"/>
    <property type="evidence" value="ECO:0007669"/>
    <property type="project" value="TreeGrafter"/>
</dbReference>
<dbReference type="RefSeq" id="WP_070230746.1">
    <property type="nucleotide sequence ID" value="NZ_BJYO01000003.1"/>
</dbReference>
<name>A0A288Q7U8_9LACO</name>
<evidence type="ECO:0000256" key="5">
    <source>
        <dbReference type="ARBA" id="ARBA00022692"/>
    </source>
</evidence>
<evidence type="ECO:0000313" key="9">
    <source>
        <dbReference type="Proteomes" id="UP000254912"/>
    </source>
</evidence>
<dbReference type="PANTHER" id="PTHR34979:SF1">
    <property type="entry name" value="INNER MEMBRANE PROTEIN YGAZ"/>
    <property type="match status" value="1"/>
</dbReference>
<comment type="caution">
    <text evidence="8">The sequence shown here is derived from an EMBL/GenBank/DDBJ whole genome shotgun (WGS) entry which is preliminary data.</text>
</comment>
<dbReference type="KEGG" id="wso:WSWS_01596"/>
<evidence type="ECO:0000256" key="2">
    <source>
        <dbReference type="ARBA" id="ARBA00010735"/>
    </source>
</evidence>
<keyword evidence="4" id="KW-1003">Cell membrane</keyword>
<dbReference type="Proteomes" id="UP000254912">
    <property type="component" value="Unassembled WGS sequence"/>
</dbReference>
<dbReference type="InterPro" id="IPR011606">
    <property type="entry name" value="Brnchd-chn_aa_trnsp_permease"/>
</dbReference>
<protein>
    <submittedName>
        <fullName evidence="8">4-azaleucine resistance transporter AzlC</fullName>
    </submittedName>
</protein>
<dbReference type="EMBL" id="QRAS01000002">
    <property type="protein sequence ID" value="RDL06704.1"/>
    <property type="molecule type" value="Genomic_DNA"/>
</dbReference>
<keyword evidence="5" id="KW-0812">Transmembrane</keyword>
<evidence type="ECO:0000256" key="6">
    <source>
        <dbReference type="ARBA" id="ARBA00022989"/>
    </source>
</evidence>
<reference evidence="8 9" key="1">
    <citation type="submission" date="2018-07" db="EMBL/GenBank/DDBJ databases">
        <title>Genomic Encyclopedia of Type Strains, Phase III (KMG-III): the genomes of soil and plant-associated and newly described type strains.</title>
        <authorList>
            <person name="Whitman W."/>
        </authorList>
    </citation>
    <scope>NUCLEOTIDE SEQUENCE [LARGE SCALE GENOMIC DNA]</scope>
    <source>
        <strain evidence="8 9">CECT 7031</strain>
    </source>
</reference>